<dbReference type="CDD" id="cd02440">
    <property type="entry name" value="AdoMet_MTases"/>
    <property type="match status" value="1"/>
</dbReference>
<dbReference type="InterPro" id="IPR025714">
    <property type="entry name" value="Methyltranfer_dom"/>
</dbReference>
<dbReference type="EMBL" id="CP000790">
    <property type="protein sequence ID" value="ABU73963.1"/>
    <property type="molecule type" value="Genomic_DNA"/>
</dbReference>
<accession>A7N6S7</accession>
<dbReference type="Pfam" id="PF13847">
    <property type="entry name" value="Methyltransf_31"/>
    <property type="match status" value="1"/>
</dbReference>
<sequence>MSVICNRQDVFDLSYTDFVALVNQTNVPPGSYTTLTKWINNSNIDANSRIIEFASTTGFSILNIAESTNASGLGIDISEQSILRANANAKNMNLDQYVTFEHHDATKYSLNGGFTHAIFGAALQFFPSPKDMLQHSLKAFDKNGKVLVCPFYVNKQIPSSVLRDAESVFGITPTTEKYKEVVSIYEGLRVEYEDRLDIYMETERELAHYCKSTIDRLKQTAPNYNE</sequence>
<protein>
    <recommendedName>
        <fullName evidence="1">Methyltransferase domain-containing protein</fullName>
    </recommendedName>
</protein>
<organism evidence="2 3">
    <name type="scientific">Vibrio campbellii (strain ATCC BAA-1116)</name>
    <dbReference type="NCBI Taxonomy" id="2902295"/>
    <lineage>
        <taxon>Bacteria</taxon>
        <taxon>Pseudomonadati</taxon>
        <taxon>Pseudomonadota</taxon>
        <taxon>Gammaproteobacteria</taxon>
        <taxon>Vibrionales</taxon>
        <taxon>Vibrionaceae</taxon>
        <taxon>Vibrio</taxon>
    </lineage>
</organism>
<evidence type="ECO:0000313" key="2">
    <source>
        <dbReference type="EMBL" id="ABU73963.1"/>
    </source>
</evidence>
<dbReference type="PATRIC" id="fig|338187.25.peg.4244"/>
<dbReference type="SUPFAM" id="SSF53335">
    <property type="entry name" value="S-adenosyl-L-methionine-dependent methyltransferases"/>
    <property type="match status" value="1"/>
</dbReference>
<name>A7N6S7_VIBC1</name>
<dbReference type="AlphaFoldDB" id="A7N6S7"/>
<dbReference type="Gene3D" id="3.40.50.150">
    <property type="entry name" value="Vaccinia Virus protein VP39"/>
    <property type="match status" value="1"/>
</dbReference>
<feature type="domain" description="Methyltransferase" evidence="1">
    <location>
        <begin position="45"/>
        <end position="167"/>
    </location>
</feature>
<dbReference type="Proteomes" id="UP000008152">
    <property type="component" value="Chromosome II"/>
</dbReference>
<gene>
    <name evidence="2" type="ordered locus">VIBHAR_06070</name>
</gene>
<reference evidence="2 3" key="1">
    <citation type="submission" date="2007-08" db="EMBL/GenBank/DDBJ databases">
        <authorList>
            <consortium name="The Vibrio harveyi Genome Sequencing Project"/>
            <person name="Bassler B."/>
            <person name="Clifton S.W."/>
            <person name="Fulton L."/>
            <person name="Delehaunty K."/>
            <person name="Fronick C."/>
            <person name="Harrison M."/>
            <person name="Markivic C."/>
            <person name="Fulton R."/>
            <person name="Tin-Wollam A.-M."/>
            <person name="Shah N."/>
            <person name="Pepin K."/>
            <person name="Nash W."/>
            <person name="Thiruvilangam P."/>
            <person name="Bhonagiri V."/>
            <person name="Waters C."/>
            <person name="Tu K.C."/>
            <person name="Irgon J."/>
            <person name="Wilson R.K."/>
        </authorList>
    </citation>
    <scope>NUCLEOTIDE SEQUENCE [LARGE SCALE GENOMIC DNA]</scope>
    <source>
        <strain evidence="3">ATCC BAA-1116 / BB120</strain>
    </source>
</reference>
<dbReference type="RefSeq" id="WP_012129580.1">
    <property type="nucleotide sequence ID" value="NC_009784.1"/>
</dbReference>
<dbReference type="InterPro" id="IPR029063">
    <property type="entry name" value="SAM-dependent_MTases_sf"/>
</dbReference>
<proteinExistence type="predicted"/>
<dbReference type="KEGG" id="vha:VIBHAR_06070"/>
<evidence type="ECO:0000313" key="3">
    <source>
        <dbReference type="Proteomes" id="UP000008152"/>
    </source>
</evidence>
<evidence type="ECO:0000259" key="1">
    <source>
        <dbReference type="Pfam" id="PF13847"/>
    </source>
</evidence>